<dbReference type="Proteomes" id="UP000257144">
    <property type="component" value="Unassembled WGS sequence"/>
</dbReference>
<organism evidence="9 10">
    <name type="scientific">Neobacillus piezotolerans</name>
    <dbReference type="NCBI Taxonomy" id="2259171"/>
    <lineage>
        <taxon>Bacteria</taxon>
        <taxon>Bacillati</taxon>
        <taxon>Bacillota</taxon>
        <taxon>Bacilli</taxon>
        <taxon>Bacillales</taxon>
        <taxon>Bacillaceae</taxon>
        <taxon>Neobacillus</taxon>
    </lineage>
</organism>
<feature type="coiled-coil region" evidence="8">
    <location>
        <begin position="68"/>
        <end position="99"/>
    </location>
</feature>
<sequence>MSGEIEEKLAQLRRFGSISDKLLEALSNGSNENVASLLEERDACISFISGLDKEPGGPFTDGRVELLLKELSAKEKELNSRFKETLRKMSRNIRDVRQEQYVTKQYDDWMPANEGYFYDKKS</sequence>
<evidence type="ECO:0000256" key="8">
    <source>
        <dbReference type="SAM" id="Coils"/>
    </source>
</evidence>
<keyword evidence="10" id="KW-1185">Reference proteome</keyword>
<accession>A0A3D8GN47</accession>
<comment type="caution">
    <text evidence="9">The sequence shown here is derived from an EMBL/GenBank/DDBJ whole genome shotgun (WGS) entry which is preliminary data.</text>
</comment>
<keyword evidence="3" id="KW-1005">Bacterial flagellum biogenesis</keyword>
<comment type="similarity">
    <text evidence="6">Belongs to the bacillales FliT family.</text>
</comment>
<keyword evidence="4" id="KW-0143">Chaperone</keyword>
<evidence type="ECO:0000256" key="5">
    <source>
        <dbReference type="ARBA" id="ARBA00093765"/>
    </source>
</evidence>
<evidence type="ECO:0000313" key="9">
    <source>
        <dbReference type="EMBL" id="RDU35900.1"/>
    </source>
</evidence>
<dbReference type="Pfam" id="PF05400">
    <property type="entry name" value="FliT"/>
    <property type="match status" value="1"/>
</dbReference>
<dbReference type="InterPro" id="IPR008622">
    <property type="entry name" value="FliT"/>
</dbReference>
<proteinExistence type="inferred from homology"/>
<keyword evidence="2" id="KW-0963">Cytoplasm</keyword>
<dbReference type="EMBL" id="QNQT01000007">
    <property type="protein sequence ID" value="RDU35900.1"/>
    <property type="molecule type" value="Genomic_DNA"/>
</dbReference>
<evidence type="ECO:0000256" key="3">
    <source>
        <dbReference type="ARBA" id="ARBA00022795"/>
    </source>
</evidence>
<gene>
    <name evidence="9" type="ORF">DRW41_14995</name>
</gene>
<comment type="subcellular location">
    <subcellularLocation>
        <location evidence="1">Cytoplasm</location>
        <location evidence="1">Cytosol</location>
    </subcellularLocation>
</comment>
<keyword evidence="8" id="KW-0175">Coiled coil</keyword>
<dbReference type="AlphaFoldDB" id="A0A3D8GN47"/>
<protein>
    <recommendedName>
        <fullName evidence="7">Flagellar protein FliT</fullName>
    </recommendedName>
</protein>
<evidence type="ECO:0000313" key="10">
    <source>
        <dbReference type="Proteomes" id="UP000257144"/>
    </source>
</evidence>
<comment type="function">
    <text evidence="5">May act as an export chaperone for the filament capping protein FliD.</text>
</comment>
<evidence type="ECO:0000256" key="4">
    <source>
        <dbReference type="ARBA" id="ARBA00023186"/>
    </source>
</evidence>
<evidence type="ECO:0000256" key="6">
    <source>
        <dbReference type="ARBA" id="ARBA00093785"/>
    </source>
</evidence>
<reference evidence="9 10" key="1">
    <citation type="submission" date="2018-07" db="EMBL/GenBank/DDBJ databases">
        <title>Bacillus sp. YLB-04 draft genome sequence.</title>
        <authorList>
            <person name="Yu L."/>
            <person name="Tang X."/>
        </authorList>
    </citation>
    <scope>NUCLEOTIDE SEQUENCE [LARGE SCALE GENOMIC DNA]</scope>
    <source>
        <strain evidence="9 10">YLB-04</strain>
    </source>
</reference>
<evidence type="ECO:0000256" key="2">
    <source>
        <dbReference type="ARBA" id="ARBA00022490"/>
    </source>
</evidence>
<evidence type="ECO:0000256" key="7">
    <source>
        <dbReference type="ARBA" id="ARBA00093797"/>
    </source>
</evidence>
<dbReference type="OrthoDB" id="2882451at2"/>
<name>A0A3D8GN47_9BACI</name>
<evidence type="ECO:0000256" key="1">
    <source>
        <dbReference type="ARBA" id="ARBA00004514"/>
    </source>
</evidence>
<dbReference type="RefSeq" id="WP_115452828.1">
    <property type="nucleotide sequence ID" value="NZ_QNQT01000007.1"/>
</dbReference>